<dbReference type="Proteomes" id="UP001345963">
    <property type="component" value="Unassembled WGS sequence"/>
</dbReference>
<keyword evidence="3" id="KW-1185">Reference proteome</keyword>
<feature type="transmembrane region" description="Helical" evidence="1">
    <location>
        <begin position="72"/>
        <end position="96"/>
    </location>
</feature>
<feature type="transmembrane region" description="Helical" evidence="1">
    <location>
        <begin position="314"/>
        <end position="337"/>
    </location>
</feature>
<feature type="transmembrane region" description="Helical" evidence="1">
    <location>
        <begin position="137"/>
        <end position="156"/>
    </location>
</feature>
<feature type="transmembrane region" description="Helical" evidence="1">
    <location>
        <begin position="35"/>
        <end position="60"/>
    </location>
</feature>
<evidence type="ECO:0000313" key="3">
    <source>
        <dbReference type="Proteomes" id="UP001345963"/>
    </source>
</evidence>
<keyword evidence="1" id="KW-0812">Transmembrane</keyword>
<dbReference type="EMBL" id="JAHUTI010071426">
    <property type="protein sequence ID" value="MED6255611.1"/>
    <property type="molecule type" value="Genomic_DNA"/>
</dbReference>
<keyword evidence="1" id="KW-1133">Transmembrane helix</keyword>
<sequence length="371" mass="41532">MDGVLEGALVLSACKLVCSLFFLPSLDASHSPVSFCCCCLLIFTDFLVSAFLSFLCTLKFWLTELNPPGDIIALRLLLFLSHTYGAVLVLTTFLIAMETLIRVLWLHVAAVPRTVDYDGEEEEDAGVLDKGESLPQVVGFFCCLSVWIAVAFSVRWHWKLEEGWAAACLDITNSLVRCLPNFFSPMHSLTNPYWSVAFLILNGLLLTANKGLQRRNQTSAEPNRTQKYREGLLQALDGAPPAAFKPVNPEMIMSQCVYRDFVLISHDCLPEKTGRQELRKHVSPLFMIEQRSDSNRTSLSGWRLWGFPSLEENAVIGFVSVLSIFTLPFYVSVNILLFRTIDVLLQWCIKSLLSSAANSRDTPASHRVTQV</sequence>
<name>A0ABU7BYQ0_9TELE</name>
<comment type="caution">
    <text evidence="2">The sequence shown here is derived from an EMBL/GenBank/DDBJ whole genome shotgun (WGS) entry which is preliminary data.</text>
</comment>
<protein>
    <submittedName>
        <fullName evidence="2">Uncharacterized protein</fullName>
    </submittedName>
</protein>
<accession>A0ABU7BYQ0</accession>
<reference evidence="2 3" key="1">
    <citation type="submission" date="2021-07" db="EMBL/GenBank/DDBJ databases">
        <authorList>
            <person name="Palmer J.M."/>
        </authorList>
    </citation>
    <scope>NUCLEOTIDE SEQUENCE [LARGE SCALE GENOMIC DNA]</scope>
    <source>
        <strain evidence="2 3">AT_MEX2019</strain>
        <tissue evidence="2">Muscle</tissue>
    </source>
</reference>
<organism evidence="2 3">
    <name type="scientific">Ataeniobius toweri</name>
    <dbReference type="NCBI Taxonomy" id="208326"/>
    <lineage>
        <taxon>Eukaryota</taxon>
        <taxon>Metazoa</taxon>
        <taxon>Chordata</taxon>
        <taxon>Craniata</taxon>
        <taxon>Vertebrata</taxon>
        <taxon>Euteleostomi</taxon>
        <taxon>Actinopterygii</taxon>
        <taxon>Neopterygii</taxon>
        <taxon>Teleostei</taxon>
        <taxon>Neoteleostei</taxon>
        <taxon>Acanthomorphata</taxon>
        <taxon>Ovalentaria</taxon>
        <taxon>Atherinomorphae</taxon>
        <taxon>Cyprinodontiformes</taxon>
        <taxon>Goodeidae</taxon>
        <taxon>Ataeniobius</taxon>
    </lineage>
</organism>
<keyword evidence="1" id="KW-0472">Membrane</keyword>
<gene>
    <name evidence="2" type="ORF">ATANTOWER_012054</name>
</gene>
<feature type="transmembrane region" description="Helical" evidence="1">
    <location>
        <begin position="6"/>
        <end position="23"/>
    </location>
</feature>
<evidence type="ECO:0000256" key="1">
    <source>
        <dbReference type="SAM" id="Phobius"/>
    </source>
</evidence>
<feature type="transmembrane region" description="Helical" evidence="1">
    <location>
        <begin position="192"/>
        <end position="209"/>
    </location>
</feature>
<evidence type="ECO:0000313" key="2">
    <source>
        <dbReference type="EMBL" id="MED6255611.1"/>
    </source>
</evidence>
<proteinExistence type="predicted"/>